<evidence type="ECO:0000259" key="2">
    <source>
        <dbReference type="Pfam" id="PF09339"/>
    </source>
</evidence>
<dbReference type="Pfam" id="PF09339">
    <property type="entry name" value="HTH_IclR"/>
    <property type="match status" value="1"/>
</dbReference>
<dbReference type="OrthoDB" id="3189808at2"/>
<dbReference type="InterPro" id="IPR005471">
    <property type="entry name" value="Tscrpt_reg_IclR_N"/>
</dbReference>
<dbReference type="CDD" id="cd24076">
    <property type="entry name" value="ASKHA_ATPase_ROK_BsXylR-like"/>
    <property type="match status" value="1"/>
</dbReference>
<dbReference type="GO" id="GO:0016301">
    <property type="term" value="F:kinase activity"/>
    <property type="evidence" value="ECO:0007669"/>
    <property type="project" value="UniProtKB-KW"/>
</dbReference>
<evidence type="ECO:0000256" key="1">
    <source>
        <dbReference type="ARBA" id="ARBA00006479"/>
    </source>
</evidence>
<evidence type="ECO:0000313" key="4">
    <source>
        <dbReference type="Proteomes" id="UP000219482"/>
    </source>
</evidence>
<accession>A0A286H7B5</accession>
<dbReference type="Gene3D" id="1.10.10.10">
    <property type="entry name" value="Winged helix-like DNA-binding domain superfamily/Winged helix DNA-binding domain"/>
    <property type="match status" value="1"/>
</dbReference>
<dbReference type="SUPFAM" id="SSF46785">
    <property type="entry name" value="Winged helix' DNA-binding domain"/>
    <property type="match status" value="1"/>
</dbReference>
<dbReference type="InterPro" id="IPR036388">
    <property type="entry name" value="WH-like_DNA-bd_sf"/>
</dbReference>
<dbReference type="InterPro" id="IPR000600">
    <property type="entry name" value="ROK"/>
</dbReference>
<reference evidence="4" key="1">
    <citation type="submission" date="2017-09" db="EMBL/GenBank/DDBJ databases">
        <authorList>
            <person name="Varghese N."/>
            <person name="Submissions S."/>
        </authorList>
    </citation>
    <scope>NUCLEOTIDE SEQUENCE [LARGE SCALE GENOMIC DNA]</scope>
    <source>
        <strain evidence="4">DSM 44270</strain>
    </source>
</reference>
<gene>
    <name evidence="3" type="ORF">SAMN06272739_4280</name>
</gene>
<dbReference type="Pfam" id="PF00480">
    <property type="entry name" value="ROK"/>
    <property type="match status" value="1"/>
</dbReference>
<proteinExistence type="inferred from homology"/>
<dbReference type="EMBL" id="OCNK01000007">
    <property type="protein sequence ID" value="SOE03657.1"/>
    <property type="molecule type" value="Genomic_DNA"/>
</dbReference>
<dbReference type="GO" id="GO:0006355">
    <property type="term" value="P:regulation of DNA-templated transcription"/>
    <property type="evidence" value="ECO:0007669"/>
    <property type="project" value="InterPro"/>
</dbReference>
<keyword evidence="3" id="KW-0418">Kinase</keyword>
<organism evidence="3 4">
    <name type="scientific">Blastococcus haudaquaticus</name>
    <dbReference type="NCBI Taxonomy" id="1938745"/>
    <lineage>
        <taxon>Bacteria</taxon>
        <taxon>Bacillati</taxon>
        <taxon>Actinomycetota</taxon>
        <taxon>Actinomycetes</taxon>
        <taxon>Geodermatophilales</taxon>
        <taxon>Geodermatophilaceae</taxon>
        <taxon>Blastococcus</taxon>
    </lineage>
</organism>
<feature type="domain" description="HTH iclR-type" evidence="2">
    <location>
        <begin position="49"/>
        <end position="89"/>
    </location>
</feature>
<dbReference type="GO" id="GO:0003677">
    <property type="term" value="F:DNA binding"/>
    <property type="evidence" value="ECO:0007669"/>
    <property type="project" value="InterPro"/>
</dbReference>
<dbReference type="Proteomes" id="UP000219482">
    <property type="component" value="Unassembled WGS sequence"/>
</dbReference>
<name>A0A286H7B5_9ACTN</name>
<sequence length="448" mass="46978">MQPTNDRDEAIEGVGTAVFEERRLYDGATVRRQAPADQATVRRSNLGLVLRHLRDAGPRSRARIAQDTGLNKATVSSLVAELADRRLVTAGDVDRAGSVGRPGLIVHLDGRTVCGIGVELNVDYLAILVIDLRGEVILEDRVALDVDELGPERTLDEVARLVSQGLDAASRRGATPVGLTVAIPGLVRSGDGVATYAPNIGWHDVPVLDGLRARVDLDCPIRVENDANLSAIAEWAMGPEARTPDLVYLTGEVGVGGGLIVEGRLLRGAGGLSGEVGHTSLGDPERTCGCGRRGCWETVVGLTALLTAAADPDDPVHDHGRDLETRLAELAARADAGDRRTLDALDQVGTALGNGAAVLINVFNPQVVLLGGYFAVLGRFFTEPMAAELRERVFGPDLAGARIVLSTLGFTAAVRGGAHVALEAVFDDPTLVPVSGAEELSPAPAARS</sequence>
<evidence type="ECO:0000313" key="3">
    <source>
        <dbReference type="EMBL" id="SOE03657.1"/>
    </source>
</evidence>
<dbReference type="PANTHER" id="PTHR18964:SF149">
    <property type="entry name" value="BIFUNCTIONAL UDP-N-ACETYLGLUCOSAMINE 2-EPIMERASE_N-ACETYLMANNOSAMINE KINASE"/>
    <property type="match status" value="1"/>
</dbReference>
<dbReference type="Gene3D" id="3.30.420.40">
    <property type="match status" value="2"/>
</dbReference>
<keyword evidence="4" id="KW-1185">Reference proteome</keyword>
<keyword evidence="3" id="KW-0808">Transferase</keyword>
<dbReference type="PANTHER" id="PTHR18964">
    <property type="entry name" value="ROK (REPRESSOR, ORF, KINASE) FAMILY"/>
    <property type="match status" value="1"/>
</dbReference>
<dbReference type="AlphaFoldDB" id="A0A286H7B5"/>
<comment type="similarity">
    <text evidence="1">Belongs to the ROK (NagC/XylR) family.</text>
</comment>
<dbReference type="SUPFAM" id="SSF53067">
    <property type="entry name" value="Actin-like ATPase domain"/>
    <property type="match status" value="1"/>
</dbReference>
<dbReference type="InterPro" id="IPR036390">
    <property type="entry name" value="WH_DNA-bd_sf"/>
</dbReference>
<dbReference type="InterPro" id="IPR043129">
    <property type="entry name" value="ATPase_NBD"/>
</dbReference>
<protein>
    <submittedName>
        <fullName evidence="3">Sugar kinase of the NBD/HSP70 family, may contain an N-terminal HTH domain</fullName>
    </submittedName>
</protein>
<dbReference type="RefSeq" id="WP_097185967.1">
    <property type="nucleotide sequence ID" value="NZ_OCNK01000007.1"/>
</dbReference>